<evidence type="ECO:0000256" key="2">
    <source>
        <dbReference type="ARBA" id="ARBA00022448"/>
    </source>
</evidence>
<comment type="caution">
    <text evidence="7">The sequence shown here is derived from an EMBL/GenBank/DDBJ whole genome shotgun (WGS) entry which is preliminary data.</text>
</comment>
<keyword evidence="3" id="KW-0547">Nucleotide-binding</keyword>
<dbReference type="GO" id="GO:0016887">
    <property type="term" value="F:ATP hydrolysis activity"/>
    <property type="evidence" value="ECO:0007669"/>
    <property type="project" value="InterPro"/>
</dbReference>
<dbReference type="InterPro" id="IPR017871">
    <property type="entry name" value="ABC_transporter-like_CS"/>
</dbReference>
<evidence type="ECO:0000256" key="4">
    <source>
        <dbReference type="ARBA" id="ARBA00022840"/>
    </source>
</evidence>
<dbReference type="InterPro" id="IPR003439">
    <property type="entry name" value="ABC_transporter-like_ATP-bd"/>
</dbReference>
<dbReference type="Pfam" id="PF08352">
    <property type="entry name" value="oligo_HPY"/>
    <property type="match status" value="1"/>
</dbReference>
<dbReference type="InterPro" id="IPR027417">
    <property type="entry name" value="P-loop_NTPase"/>
</dbReference>
<dbReference type="GO" id="GO:0015833">
    <property type="term" value="P:peptide transport"/>
    <property type="evidence" value="ECO:0007669"/>
    <property type="project" value="InterPro"/>
</dbReference>
<proteinExistence type="inferred from homology"/>
<keyword evidence="2" id="KW-0813">Transport</keyword>
<dbReference type="GO" id="GO:0055085">
    <property type="term" value="P:transmembrane transport"/>
    <property type="evidence" value="ECO:0007669"/>
    <property type="project" value="UniProtKB-ARBA"/>
</dbReference>
<evidence type="ECO:0000313" key="8">
    <source>
        <dbReference type="Proteomes" id="UP000281708"/>
    </source>
</evidence>
<dbReference type="Pfam" id="PF00005">
    <property type="entry name" value="ABC_tran"/>
    <property type="match status" value="1"/>
</dbReference>
<organism evidence="7 8">
    <name type="scientific">Nocardioides mangrovicus</name>
    <dbReference type="NCBI Taxonomy" id="2478913"/>
    <lineage>
        <taxon>Bacteria</taxon>
        <taxon>Bacillati</taxon>
        <taxon>Actinomycetota</taxon>
        <taxon>Actinomycetes</taxon>
        <taxon>Propionibacteriales</taxon>
        <taxon>Nocardioidaceae</taxon>
        <taxon>Nocardioides</taxon>
    </lineage>
</organism>
<dbReference type="InterPro" id="IPR003593">
    <property type="entry name" value="AAA+_ATPase"/>
</dbReference>
<evidence type="ECO:0000313" key="7">
    <source>
        <dbReference type="EMBL" id="RLV50334.1"/>
    </source>
</evidence>
<dbReference type="InterPro" id="IPR050319">
    <property type="entry name" value="ABC_transp_ATP-bind"/>
</dbReference>
<dbReference type="PROSITE" id="PS00211">
    <property type="entry name" value="ABC_TRANSPORTER_1"/>
    <property type="match status" value="1"/>
</dbReference>
<evidence type="ECO:0000259" key="6">
    <source>
        <dbReference type="PROSITE" id="PS50893"/>
    </source>
</evidence>
<evidence type="ECO:0000256" key="3">
    <source>
        <dbReference type="ARBA" id="ARBA00022741"/>
    </source>
</evidence>
<dbReference type="SUPFAM" id="SSF52540">
    <property type="entry name" value="P-loop containing nucleoside triphosphate hydrolases"/>
    <property type="match status" value="1"/>
</dbReference>
<evidence type="ECO:0000256" key="1">
    <source>
        <dbReference type="ARBA" id="ARBA00005417"/>
    </source>
</evidence>
<dbReference type="Proteomes" id="UP000281708">
    <property type="component" value="Unassembled WGS sequence"/>
</dbReference>
<feature type="compositionally biased region" description="Basic and acidic residues" evidence="5">
    <location>
        <begin position="7"/>
        <end position="22"/>
    </location>
</feature>
<feature type="domain" description="ABC transporter" evidence="6">
    <location>
        <begin position="121"/>
        <end position="372"/>
    </location>
</feature>
<dbReference type="PROSITE" id="PS50893">
    <property type="entry name" value="ABC_TRANSPORTER_2"/>
    <property type="match status" value="1"/>
</dbReference>
<reference evidence="7 8" key="1">
    <citation type="submission" date="2018-10" db="EMBL/GenBank/DDBJ databases">
        <title>Marmoricola sp. 4Q3S-7 whole genome shotgun sequence.</title>
        <authorList>
            <person name="Li F."/>
        </authorList>
    </citation>
    <scope>NUCLEOTIDE SEQUENCE [LARGE SCALE GENOMIC DNA]</scope>
    <source>
        <strain evidence="7 8">4Q3S-7</strain>
    </source>
</reference>
<gene>
    <name evidence="7" type="ORF">D9V37_04585</name>
</gene>
<keyword evidence="8" id="KW-1185">Reference proteome</keyword>
<name>A0A3L8P5B5_9ACTN</name>
<dbReference type="GO" id="GO:0005524">
    <property type="term" value="F:ATP binding"/>
    <property type="evidence" value="ECO:0007669"/>
    <property type="project" value="UniProtKB-KW"/>
</dbReference>
<dbReference type="PANTHER" id="PTHR43776:SF7">
    <property type="entry name" value="D,D-DIPEPTIDE TRANSPORT ATP-BINDING PROTEIN DDPF-RELATED"/>
    <property type="match status" value="1"/>
</dbReference>
<dbReference type="SMART" id="SM00382">
    <property type="entry name" value="AAA"/>
    <property type="match status" value="1"/>
</dbReference>
<evidence type="ECO:0000256" key="5">
    <source>
        <dbReference type="SAM" id="MobiDB-lite"/>
    </source>
</evidence>
<dbReference type="EMBL" id="RDBE01000002">
    <property type="protein sequence ID" value="RLV50334.1"/>
    <property type="molecule type" value="Genomic_DNA"/>
</dbReference>
<dbReference type="PANTHER" id="PTHR43776">
    <property type="entry name" value="TRANSPORT ATP-BINDING PROTEIN"/>
    <property type="match status" value="1"/>
</dbReference>
<dbReference type="Gene3D" id="3.40.50.300">
    <property type="entry name" value="P-loop containing nucleotide triphosphate hydrolases"/>
    <property type="match status" value="1"/>
</dbReference>
<feature type="region of interest" description="Disordered" evidence="5">
    <location>
        <begin position="1"/>
        <end position="67"/>
    </location>
</feature>
<dbReference type="AlphaFoldDB" id="A0A3L8P5B5"/>
<accession>A0A3L8P5B5</accession>
<dbReference type="InterPro" id="IPR013563">
    <property type="entry name" value="Oligopep_ABC_C"/>
</dbReference>
<keyword evidence="4 7" id="KW-0067">ATP-binding</keyword>
<sequence>MRPGGGDVRRPRGGERAHRGDLRPAAAPLHPGADGRGSLLGAVAAGDTPSRHRRQSARPATPPRRLRLRAAVRPTRTGVRALADGAHRPRAGAPHGLPARDGQCRWRRAGACLVSGAGAVLEVEHLSKSFEQRGGGWPRRTRTFHRAVIDVSLSLRRGEILGLAGGSGSGKTTLARALVRLDDPDEGSVRLDGEDVLAARGSGLREVRRRMQMIYQDPYASLNPAMSIGAAIHEVGRVHRRPGSEDADGFVRTLLERVQLSATLAERRPRDLSGGQRQRVAVARALAAGPDVLIADEAVSALDVSVQVQLLNLFLDLREESGISILFVAHQLAVIASVADRVAVMHQGRLVEVGETAAVFAHPEHEYTRALLAAHPEPDPTRRWSGSPQGR</sequence>
<protein>
    <submittedName>
        <fullName evidence="7">ABC transporter ATP-binding protein</fullName>
    </submittedName>
</protein>
<dbReference type="CDD" id="cd03257">
    <property type="entry name" value="ABC_NikE_OppD_transporters"/>
    <property type="match status" value="1"/>
</dbReference>
<comment type="similarity">
    <text evidence="1">Belongs to the ABC transporter superfamily.</text>
</comment>